<evidence type="ECO:0000256" key="3">
    <source>
        <dbReference type="ARBA" id="ARBA00022989"/>
    </source>
</evidence>
<dbReference type="STRING" id="1839936.SBU_000589"/>
<dbReference type="GO" id="GO:0016020">
    <property type="term" value="C:membrane"/>
    <property type="evidence" value="ECO:0007669"/>
    <property type="project" value="UniProtKB-SubCell"/>
</dbReference>
<dbReference type="SUPFAM" id="SSF53822">
    <property type="entry name" value="Periplasmic binding protein-like I"/>
    <property type="match status" value="1"/>
</dbReference>
<keyword evidence="4" id="KW-0472">Membrane</keyword>
<dbReference type="InterPro" id="IPR028082">
    <property type="entry name" value="Peripla_BP_I"/>
</dbReference>
<keyword evidence="3" id="KW-1133">Transmembrane helix</keyword>
<dbReference type="InterPro" id="IPR051010">
    <property type="entry name" value="BCAA_transport"/>
</dbReference>
<feature type="domain" description="Receptor ligand binding region" evidence="5">
    <location>
        <begin position="29"/>
        <end position="373"/>
    </location>
</feature>
<accession>A0A1F2P6K4</accession>
<comment type="caution">
    <text evidence="6">The sequence shown here is derived from an EMBL/GenBank/DDBJ whole genome shotgun (WGS) entry which is preliminary data.</text>
</comment>
<evidence type="ECO:0000256" key="4">
    <source>
        <dbReference type="ARBA" id="ARBA00023136"/>
    </source>
</evidence>
<sequence>MGENGAKEIPIGLLVDLSGPLMTYGEDIKNAVTIASEDINSYFEENGRPYRVKVYVEDTKVDPKIALDKVMTLHGKGIKLIVGPMGSGEVKQIAEYVIANDIIIVSPSSTAAPELLGITKPEEKRYIFRFVALDTFQTKAIAKELDELGIKAVCIVNIGNGWGKGLKDYIIPELEGYGIEVKDTIEYPDPAPADFTPYIATLENDISDLTESYELSEIGVVVFSYEEAYTMLSQVKDDSILLDVRWIGCDGTAKSDKVMDVCDKADAVGFYSTVFESKGEAYDNLNETFYERYGKTPYQYGLNAYDATWVLALAYAELSESGREYSASEMSRTIKDVTEKYSKGEYGQETVSGYITLDEYNDRASGDYAIFKVENCTWKEVGIWRYETGEIRWK</sequence>
<name>A0A1F2P6K4_9EURY</name>
<dbReference type="InterPro" id="IPR001828">
    <property type="entry name" value="ANF_lig-bd_rcpt"/>
</dbReference>
<dbReference type="Proteomes" id="UP000185779">
    <property type="component" value="Unassembled WGS sequence"/>
</dbReference>
<dbReference type="EMBL" id="LYOR01000002">
    <property type="protein sequence ID" value="OFV66622.1"/>
    <property type="molecule type" value="Genomic_DNA"/>
</dbReference>
<evidence type="ECO:0000259" key="5">
    <source>
        <dbReference type="Pfam" id="PF01094"/>
    </source>
</evidence>
<dbReference type="AlphaFoldDB" id="A0A1F2P6K4"/>
<keyword evidence="7" id="KW-1185">Reference proteome</keyword>
<evidence type="ECO:0000256" key="1">
    <source>
        <dbReference type="ARBA" id="ARBA00004370"/>
    </source>
</evidence>
<gene>
    <name evidence="6" type="ORF">SBU_000589</name>
</gene>
<evidence type="ECO:0000313" key="6">
    <source>
        <dbReference type="EMBL" id="OFV66622.1"/>
    </source>
</evidence>
<protein>
    <submittedName>
        <fullName evidence="6">Branched-chain amino acid ABC transporter substrate-binding protein</fullName>
    </submittedName>
</protein>
<organism evidence="6 7">
    <name type="scientific">Candidatus Syntropharchaeum butanivorans</name>
    <dbReference type="NCBI Taxonomy" id="1839936"/>
    <lineage>
        <taxon>Archaea</taxon>
        <taxon>Methanobacteriati</taxon>
        <taxon>Methanobacteriota</taxon>
        <taxon>Stenosarchaea group</taxon>
        <taxon>Methanomicrobia</taxon>
        <taxon>Methanosarcinales</taxon>
        <taxon>ANME-2 cluster</taxon>
        <taxon>Candidatus Syntropharchaeum</taxon>
    </lineage>
</organism>
<evidence type="ECO:0000256" key="2">
    <source>
        <dbReference type="ARBA" id="ARBA00022692"/>
    </source>
</evidence>
<dbReference type="PANTHER" id="PTHR30483">
    <property type="entry name" value="LEUCINE-SPECIFIC-BINDING PROTEIN"/>
    <property type="match status" value="1"/>
</dbReference>
<keyword evidence="2" id="KW-0812">Transmembrane</keyword>
<comment type="subcellular location">
    <subcellularLocation>
        <location evidence="1">Membrane</location>
    </subcellularLocation>
</comment>
<evidence type="ECO:0000313" key="7">
    <source>
        <dbReference type="Proteomes" id="UP000185779"/>
    </source>
</evidence>
<dbReference type="PANTHER" id="PTHR30483:SF40">
    <property type="entry name" value="HISTIDINE KINASE"/>
    <property type="match status" value="1"/>
</dbReference>
<dbReference type="Pfam" id="PF01094">
    <property type="entry name" value="ANF_receptor"/>
    <property type="match status" value="1"/>
</dbReference>
<proteinExistence type="predicted"/>
<dbReference type="PATRIC" id="fig|1839936.3.peg.596"/>
<reference evidence="6" key="1">
    <citation type="submission" date="2016-05" db="EMBL/GenBank/DDBJ databases">
        <title>Microbial consortia oxidize butane by reversing methanogenesis.</title>
        <authorList>
            <person name="Laso-Perez R."/>
            <person name="Richter M."/>
            <person name="Wegener G."/>
            <person name="Musat F."/>
        </authorList>
    </citation>
    <scope>NUCLEOTIDE SEQUENCE [LARGE SCALE GENOMIC DNA]</scope>
    <source>
        <strain evidence="6">BOX1</strain>
    </source>
</reference>
<dbReference type="Gene3D" id="3.40.50.2300">
    <property type="match status" value="2"/>
</dbReference>